<evidence type="ECO:0000313" key="8">
    <source>
        <dbReference type="EMBL" id="MBB4245981.1"/>
    </source>
</evidence>
<dbReference type="AlphaFoldDB" id="A0A840G3T4"/>
<gene>
    <name evidence="8" type="ORF">GGD90_000330</name>
</gene>
<evidence type="ECO:0000256" key="7">
    <source>
        <dbReference type="SAM" id="MobiDB-lite"/>
    </source>
</evidence>
<comment type="subcellular location">
    <subcellularLocation>
        <location evidence="1">Cell outer membrane</location>
        <topology evidence="1">Lipid-anchor</topology>
    </subcellularLocation>
</comment>
<feature type="region of interest" description="Disordered" evidence="7">
    <location>
        <begin position="27"/>
        <end position="76"/>
    </location>
</feature>
<sequence length="76" mass="7481">MNRLPARSAPLILAGALFAGTLLSGCGTRGPLVLPPKPASAAKAPAKPATAPATTSSATSTPDNPSTQTNKAETAR</sequence>
<keyword evidence="6 8" id="KW-0449">Lipoprotein</keyword>
<evidence type="ECO:0000256" key="1">
    <source>
        <dbReference type="ARBA" id="ARBA00004459"/>
    </source>
</evidence>
<evidence type="ECO:0000256" key="2">
    <source>
        <dbReference type="ARBA" id="ARBA00022729"/>
    </source>
</evidence>
<evidence type="ECO:0000256" key="5">
    <source>
        <dbReference type="ARBA" id="ARBA00023237"/>
    </source>
</evidence>
<evidence type="ECO:0000313" key="9">
    <source>
        <dbReference type="Proteomes" id="UP000587070"/>
    </source>
</evidence>
<dbReference type="PROSITE" id="PS51257">
    <property type="entry name" value="PROKAR_LIPOPROTEIN"/>
    <property type="match status" value="1"/>
</dbReference>
<name>A0A840G3T4_RHOTE</name>
<keyword evidence="3" id="KW-0472">Membrane</keyword>
<dbReference type="EMBL" id="JACIGE010000001">
    <property type="protein sequence ID" value="MBB4245981.1"/>
    <property type="molecule type" value="Genomic_DNA"/>
</dbReference>
<organism evidence="8 9">
    <name type="scientific">Rhodocyclus tenuis</name>
    <name type="common">Rhodospirillum tenue</name>
    <dbReference type="NCBI Taxonomy" id="1066"/>
    <lineage>
        <taxon>Bacteria</taxon>
        <taxon>Pseudomonadati</taxon>
        <taxon>Pseudomonadota</taxon>
        <taxon>Betaproteobacteria</taxon>
        <taxon>Rhodocyclales</taxon>
        <taxon>Rhodocyclaceae</taxon>
        <taxon>Rhodocyclus</taxon>
    </lineage>
</organism>
<proteinExistence type="predicted"/>
<reference evidence="8 9" key="1">
    <citation type="submission" date="2020-08" db="EMBL/GenBank/DDBJ databases">
        <title>Genome sequencing of Purple Non-Sulfur Bacteria from various extreme environments.</title>
        <authorList>
            <person name="Mayer M."/>
        </authorList>
    </citation>
    <scope>NUCLEOTIDE SEQUENCE [LARGE SCALE GENOMIC DNA]</scope>
    <source>
        <strain evidence="8 9">2761</strain>
    </source>
</reference>
<comment type="caution">
    <text evidence="8">The sequence shown here is derived from an EMBL/GenBank/DDBJ whole genome shotgun (WGS) entry which is preliminary data.</text>
</comment>
<feature type="compositionally biased region" description="Low complexity" evidence="7">
    <location>
        <begin position="39"/>
        <end position="62"/>
    </location>
</feature>
<keyword evidence="9" id="KW-1185">Reference proteome</keyword>
<keyword evidence="5" id="KW-0998">Cell outer membrane</keyword>
<dbReference type="RefSeq" id="WP_221227618.1">
    <property type="nucleotide sequence ID" value="NZ_JACIGE010000001.1"/>
</dbReference>
<evidence type="ECO:0000256" key="4">
    <source>
        <dbReference type="ARBA" id="ARBA00023139"/>
    </source>
</evidence>
<dbReference type="Proteomes" id="UP000587070">
    <property type="component" value="Unassembled WGS sequence"/>
</dbReference>
<keyword evidence="4" id="KW-0564">Palmitate</keyword>
<feature type="compositionally biased region" description="Polar residues" evidence="7">
    <location>
        <begin position="63"/>
        <end position="76"/>
    </location>
</feature>
<accession>A0A840G3T4</accession>
<protein>
    <submittedName>
        <fullName evidence="8">Putative small lipoprotein YifL</fullName>
    </submittedName>
</protein>
<evidence type="ECO:0000256" key="3">
    <source>
        <dbReference type="ARBA" id="ARBA00023136"/>
    </source>
</evidence>
<dbReference type="NCBIfam" id="NF047847">
    <property type="entry name" value="SS_mature_LptM"/>
    <property type="match status" value="1"/>
</dbReference>
<dbReference type="InterPro" id="IPR032831">
    <property type="entry name" value="LptM_cons"/>
</dbReference>
<keyword evidence="2" id="KW-0732">Signal</keyword>
<evidence type="ECO:0000256" key="6">
    <source>
        <dbReference type="ARBA" id="ARBA00023288"/>
    </source>
</evidence>